<gene>
    <name evidence="2" type="ORF">PGQ11_008069</name>
</gene>
<name>A0ABR2IE16_9PEZI</name>
<sequence>MASAAVHGQEVRARGIVAYSDAELIDYLDRNSNVVSVSDPENLPESFINRLRDISKAPPPSCPVDFNQVAARLLAIPDSARSNAESDDGSDGSRSRLSTTEPYSPGATLEKELYRKLVQAGGRPCYPIDMLDDVMRDPKAHRELLKPWMYHAEQKTPDWQVFDRQLKQWQGFREWQSRHRGVTDPAHYQNLAVEKLYKYFKRRRTPDFSGYTEAVKILLHKQGFQHPFELREDAEQQDRLSTWMEYLAFAYCFYEQSAAVVTHSSFQRFNERCDARQDYAAANAALSQLKEAEPESPDLRGLPLVSQDQHLAHLKAAEAQVRKTKATMDAIMERSQHFATFQQTVSTYEHHRTEMGRRFRQLQWTMEQVPLVEAERNQSASPSHDPTYQHSPKRKSSLRSSDLDEYAAEPQASGVRKQRLQSQEPAEQPGDQLDDVHPTNSASGQRATRGPLQSVVGSKAEKKQPLLKTSSRRGTRLSVPVPMATKLDPVGGRRSRRLAGKPPECTPLM</sequence>
<feature type="region of interest" description="Disordered" evidence="1">
    <location>
        <begin position="373"/>
        <end position="509"/>
    </location>
</feature>
<feature type="compositionally biased region" description="Polar residues" evidence="1">
    <location>
        <begin position="377"/>
        <end position="390"/>
    </location>
</feature>
<dbReference type="EMBL" id="JAPCWZ010000005">
    <property type="protein sequence ID" value="KAK8861834.1"/>
    <property type="molecule type" value="Genomic_DNA"/>
</dbReference>
<protein>
    <submittedName>
        <fullName evidence="2">Uncharacterized protein</fullName>
    </submittedName>
</protein>
<keyword evidence="3" id="KW-1185">Reference proteome</keyword>
<reference evidence="2 3" key="1">
    <citation type="journal article" date="2024" name="IMA Fungus">
        <title>Apiospora arundinis, a panoply of carbohydrate-active enzymes and secondary metabolites.</title>
        <authorList>
            <person name="Sorensen T."/>
            <person name="Petersen C."/>
            <person name="Muurmann A.T."/>
            <person name="Christiansen J.V."/>
            <person name="Brundto M.L."/>
            <person name="Overgaard C.K."/>
            <person name="Boysen A.T."/>
            <person name="Wollenberg R.D."/>
            <person name="Larsen T.O."/>
            <person name="Sorensen J.L."/>
            <person name="Nielsen K.L."/>
            <person name="Sondergaard T.E."/>
        </authorList>
    </citation>
    <scope>NUCLEOTIDE SEQUENCE [LARGE SCALE GENOMIC DNA]</scope>
    <source>
        <strain evidence="2 3">AAU 773</strain>
    </source>
</reference>
<comment type="caution">
    <text evidence="2">The sequence shown here is derived from an EMBL/GenBank/DDBJ whole genome shotgun (WGS) entry which is preliminary data.</text>
</comment>
<evidence type="ECO:0000256" key="1">
    <source>
        <dbReference type="SAM" id="MobiDB-lite"/>
    </source>
</evidence>
<dbReference type="Proteomes" id="UP001390339">
    <property type="component" value="Unassembled WGS sequence"/>
</dbReference>
<evidence type="ECO:0000313" key="2">
    <source>
        <dbReference type="EMBL" id="KAK8861834.1"/>
    </source>
</evidence>
<feature type="region of interest" description="Disordered" evidence="1">
    <location>
        <begin position="78"/>
        <end position="105"/>
    </location>
</feature>
<evidence type="ECO:0000313" key="3">
    <source>
        <dbReference type="Proteomes" id="UP001390339"/>
    </source>
</evidence>
<proteinExistence type="predicted"/>
<accession>A0ABR2IE16</accession>
<organism evidence="2 3">
    <name type="scientific">Apiospora arundinis</name>
    <dbReference type="NCBI Taxonomy" id="335852"/>
    <lineage>
        <taxon>Eukaryota</taxon>
        <taxon>Fungi</taxon>
        <taxon>Dikarya</taxon>
        <taxon>Ascomycota</taxon>
        <taxon>Pezizomycotina</taxon>
        <taxon>Sordariomycetes</taxon>
        <taxon>Xylariomycetidae</taxon>
        <taxon>Amphisphaeriales</taxon>
        <taxon>Apiosporaceae</taxon>
        <taxon>Apiospora</taxon>
    </lineage>
</organism>